<dbReference type="AlphaFoldDB" id="A0AAJ0A7P2"/>
<dbReference type="RefSeq" id="XP_060422820.1">
    <property type="nucleotide sequence ID" value="XM_060573078.1"/>
</dbReference>
<sequence length="438" mass="49075">MSSSQLRIQSILSPVSDSDDAPTGKRRRHETFLPWAGSSTSPAVEELTDRQAPGGARLHSSAIPDDNNLGRRREAQIKCDTENTGSSCDTCIKPGHKSLAQEVLSAPYLTVDLWHQLSDIYKLHFATELPFLHVPTLTGIIHDKDNNKPSTEPNLILLGILALTARFQPDWVKYVAHITHDKIADPKSRGALPRPEPSMASEYFANVLTKALGPLESALTTVTVVNVQTFLMLGVYQWSQPNGGRAAWMYVGVAIRMAQALKLGFEDKPLNSKRALAPSPCFAGGRYTESLPPWDKESAFNQLRVKVDAFYTHLPEKLTWSTLNFWKHDSSLFVSLHMLRALCKIMLHREYIPFIAIKCSEPSGTLDEPMFDSSTVPDDFWERSAERVFKAGREIVDLVSACRGNLLIRHWSYSRSGKQPLSGFMHGNFLTWMLNITW</sequence>
<evidence type="ECO:0000256" key="3">
    <source>
        <dbReference type="ARBA" id="ARBA00023015"/>
    </source>
</evidence>
<dbReference type="GO" id="GO:0005634">
    <property type="term" value="C:nucleus"/>
    <property type="evidence" value="ECO:0007669"/>
    <property type="project" value="UniProtKB-SubCell"/>
</dbReference>
<dbReference type="InterPro" id="IPR007219">
    <property type="entry name" value="XnlR_reg_dom"/>
</dbReference>
<dbReference type="InterPro" id="IPR050815">
    <property type="entry name" value="TF_fung"/>
</dbReference>
<name>A0AAJ0A7P2_9PEZI</name>
<keyword evidence="4" id="KW-0804">Transcription</keyword>
<accession>A0AAJ0A7P2</accession>
<keyword evidence="2" id="KW-0479">Metal-binding</keyword>
<keyword evidence="5" id="KW-0539">Nucleus</keyword>
<evidence type="ECO:0000313" key="8">
    <source>
        <dbReference type="EMBL" id="KAK1658056.1"/>
    </source>
</evidence>
<reference evidence="8" key="1">
    <citation type="submission" date="2021-06" db="EMBL/GenBank/DDBJ databases">
        <title>Comparative genomics, transcriptomics and evolutionary studies reveal genomic signatures of adaptation to plant cell wall in hemibiotrophic fungi.</title>
        <authorList>
            <consortium name="DOE Joint Genome Institute"/>
            <person name="Baroncelli R."/>
            <person name="Diaz J.F."/>
            <person name="Benocci T."/>
            <person name="Peng M."/>
            <person name="Battaglia E."/>
            <person name="Haridas S."/>
            <person name="Andreopoulos W."/>
            <person name="Labutti K."/>
            <person name="Pangilinan J."/>
            <person name="Floch G.L."/>
            <person name="Makela M.R."/>
            <person name="Henrissat B."/>
            <person name="Grigoriev I.V."/>
            <person name="Crouch J.A."/>
            <person name="De Vries R.P."/>
            <person name="Sukno S.A."/>
            <person name="Thon M.R."/>
        </authorList>
    </citation>
    <scope>NUCLEOTIDE SEQUENCE</scope>
    <source>
        <strain evidence="8">CBS 193.32</strain>
    </source>
</reference>
<feature type="compositionally biased region" description="Low complexity" evidence="6">
    <location>
        <begin position="1"/>
        <end position="13"/>
    </location>
</feature>
<dbReference type="Proteomes" id="UP001224890">
    <property type="component" value="Unassembled WGS sequence"/>
</dbReference>
<gene>
    <name evidence="8" type="ORF">BDP55DRAFT_638163</name>
</gene>
<evidence type="ECO:0000256" key="2">
    <source>
        <dbReference type="ARBA" id="ARBA00022723"/>
    </source>
</evidence>
<dbReference type="GO" id="GO:0006351">
    <property type="term" value="P:DNA-templated transcription"/>
    <property type="evidence" value="ECO:0007669"/>
    <property type="project" value="InterPro"/>
</dbReference>
<dbReference type="CDD" id="cd12148">
    <property type="entry name" value="fungal_TF_MHR"/>
    <property type="match status" value="1"/>
</dbReference>
<comment type="caution">
    <text evidence="8">The sequence shown here is derived from an EMBL/GenBank/DDBJ whole genome shotgun (WGS) entry which is preliminary data.</text>
</comment>
<organism evidence="8 9">
    <name type="scientific">Colletotrichum godetiae</name>
    <dbReference type="NCBI Taxonomy" id="1209918"/>
    <lineage>
        <taxon>Eukaryota</taxon>
        <taxon>Fungi</taxon>
        <taxon>Dikarya</taxon>
        <taxon>Ascomycota</taxon>
        <taxon>Pezizomycotina</taxon>
        <taxon>Sordariomycetes</taxon>
        <taxon>Hypocreomycetidae</taxon>
        <taxon>Glomerellales</taxon>
        <taxon>Glomerellaceae</taxon>
        <taxon>Colletotrichum</taxon>
        <taxon>Colletotrichum acutatum species complex</taxon>
    </lineage>
</organism>
<feature type="domain" description="Xylanolytic transcriptional activator regulatory" evidence="7">
    <location>
        <begin position="120"/>
        <end position="271"/>
    </location>
</feature>
<evidence type="ECO:0000256" key="6">
    <source>
        <dbReference type="SAM" id="MobiDB-lite"/>
    </source>
</evidence>
<evidence type="ECO:0000259" key="7">
    <source>
        <dbReference type="Pfam" id="PF04082"/>
    </source>
</evidence>
<keyword evidence="3" id="KW-0805">Transcription regulation</keyword>
<evidence type="ECO:0000256" key="4">
    <source>
        <dbReference type="ARBA" id="ARBA00023163"/>
    </source>
</evidence>
<dbReference type="GO" id="GO:0008270">
    <property type="term" value="F:zinc ion binding"/>
    <property type="evidence" value="ECO:0007669"/>
    <property type="project" value="InterPro"/>
</dbReference>
<evidence type="ECO:0000313" key="9">
    <source>
        <dbReference type="Proteomes" id="UP001224890"/>
    </source>
</evidence>
<dbReference type="PANTHER" id="PTHR47338:SF5">
    <property type="entry name" value="ZN(II)2CYS6 TRANSCRIPTION FACTOR (EUROFUNG)"/>
    <property type="match status" value="1"/>
</dbReference>
<dbReference type="EMBL" id="JAHMHR010000079">
    <property type="protein sequence ID" value="KAK1658056.1"/>
    <property type="molecule type" value="Genomic_DNA"/>
</dbReference>
<dbReference type="Pfam" id="PF04082">
    <property type="entry name" value="Fungal_trans"/>
    <property type="match status" value="1"/>
</dbReference>
<proteinExistence type="predicted"/>
<dbReference type="GO" id="GO:0003677">
    <property type="term" value="F:DNA binding"/>
    <property type="evidence" value="ECO:0007669"/>
    <property type="project" value="InterPro"/>
</dbReference>
<evidence type="ECO:0000256" key="1">
    <source>
        <dbReference type="ARBA" id="ARBA00004123"/>
    </source>
</evidence>
<keyword evidence="9" id="KW-1185">Reference proteome</keyword>
<comment type="subcellular location">
    <subcellularLocation>
        <location evidence="1">Nucleus</location>
    </subcellularLocation>
</comment>
<dbReference type="GO" id="GO:0000981">
    <property type="term" value="F:DNA-binding transcription factor activity, RNA polymerase II-specific"/>
    <property type="evidence" value="ECO:0007669"/>
    <property type="project" value="InterPro"/>
</dbReference>
<evidence type="ECO:0000256" key="5">
    <source>
        <dbReference type="ARBA" id="ARBA00023242"/>
    </source>
</evidence>
<dbReference type="PANTHER" id="PTHR47338">
    <property type="entry name" value="ZN(II)2CYS6 TRANSCRIPTION FACTOR (EUROFUNG)-RELATED"/>
    <property type="match status" value="1"/>
</dbReference>
<feature type="region of interest" description="Disordered" evidence="6">
    <location>
        <begin position="1"/>
        <end position="71"/>
    </location>
</feature>
<dbReference type="GeneID" id="85457604"/>
<protein>
    <recommendedName>
        <fullName evidence="7">Xylanolytic transcriptional activator regulatory domain-containing protein</fullName>
    </recommendedName>
</protein>